<gene>
    <name evidence="2" type="ORF">CI610_01031</name>
</gene>
<dbReference type="PANTHER" id="PTHR10948">
    <property type="entry name" value="TRANSPOSASE"/>
    <property type="match status" value="1"/>
</dbReference>
<dbReference type="PROSITE" id="PS50994">
    <property type="entry name" value="INTEGRASE"/>
    <property type="match status" value="1"/>
</dbReference>
<dbReference type="InterPro" id="IPR036397">
    <property type="entry name" value="RNaseH_sf"/>
</dbReference>
<feature type="domain" description="Integrase catalytic" evidence="1">
    <location>
        <begin position="1"/>
        <end position="99"/>
    </location>
</feature>
<dbReference type="InterPro" id="IPR001584">
    <property type="entry name" value="Integrase_cat-core"/>
</dbReference>
<accession>A0A2H9T9U5</accession>
<organism evidence="2">
    <name type="scientific">invertebrate metagenome</name>
    <dbReference type="NCBI Taxonomy" id="1711999"/>
    <lineage>
        <taxon>unclassified sequences</taxon>
        <taxon>metagenomes</taxon>
        <taxon>organismal metagenomes</taxon>
    </lineage>
</organism>
<dbReference type="GO" id="GO:0032196">
    <property type="term" value="P:transposition"/>
    <property type="evidence" value="ECO:0007669"/>
    <property type="project" value="TreeGrafter"/>
</dbReference>
<name>A0A2H9T9U5_9ZZZZ</name>
<dbReference type="InterPro" id="IPR012337">
    <property type="entry name" value="RNaseH-like_sf"/>
</dbReference>
<dbReference type="Gene3D" id="3.30.420.10">
    <property type="entry name" value="Ribonuclease H-like superfamily/Ribonuclease H"/>
    <property type="match status" value="1"/>
</dbReference>
<dbReference type="EMBL" id="NSIT01000038">
    <property type="protein sequence ID" value="PJE79969.1"/>
    <property type="molecule type" value="Genomic_DNA"/>
</dbReference>
<dbReference type="GO" id="GO:0005829">
    <property type="term" value="C:cytosol"/>
    <property type="evidence" value="ECO:0007669"/>
    <property type="project" value="TreeGrafter"/>
</dbReference>
<reference evidence="2" key="1">
    <citation type="journal article" date="2017" name="Appl. Environ. Microbiol.">
        <title>Molecular characterization of an Endozoicomonas-like organism causing infection in king scallop Pecten maximus L.</title>
        <authorList>
            <person name="Cano I."/>
            <person name="van Aerle R."/>
            <person name="Ross S."/>
            <person name="Verner-Jeffreys D.W."/>
            <person name="Paley R.K."/>
            <person name="Rimmer G."/>
            <person name="Ryder D."/>
            <person name="Hooper P."/>
            <person name="Stone D."/>
            <person name="Feist S.W."/>
        </authorList>
    </citation>
    <scope>NUCLEOTIDE SEQUENCE</scope>
</reference>
<protein>
    <recommendedName>
        <fullName evidence="1">Integrase catalytic domain-containing protein</fullName>
    </recommendedName>
</protein>
<sequence length="99" mass="11138">MEKQERLADWEGDTVYGQNAHLMTLVDRKIRLTLIGKVSDKKAETVAKKMIELMRRVPGAKTITLDNGGEFAQHSAVLNSLQYGYLFCQAIRRLSAGNQ</sequence>
<dbReference type="SUPFAM" id="SSF53098">
    <property type="entry name" value="Ribonuclease H-like"/>
    <property type="match status" value="1"/>
</dbReference>
<evidence type="ECO:0000313" key="2">
    <source>
        <dbReference type="EMBL" id="PJE79969.1"/>
    </source>
</evidence>
<comment type="caution">
    <text evidence="2">The sequence shown here is derived from an EMBL/GenBank/DDBJ whole genome shotgun (WGS) entry which is preliminary data.</text>
</comment>
<dbReference type="GO" id="GO:0004803">
    <property type="term" value="F:transposase activity"/>
    <property type="evidence" value="ECO:0007669"/>
    <property type="project" value="TreeGrafter"/>
</dbReference>
<dbReference type="InterPro" id="IPR051917">
    <property type="entry name" value="Transposase-Integrase"/>
</dbReference>
<dbReference type="GO" id="GO:0015074">
    <property type="term" value="P:DNA integration"/>
    <property type="evidence" value="ECO:0007669"/>
    <property type="project" value="InterPro"/>
</dbReference>
<evidence type="ECO:0000259" key="1">
    <source>
        <dbReference type="PROSITE" id="PS50994"/>
    </source>
</evidence>
<dbReference type="PANTHER" id="PTHR10948:SF23">
    <property type="entry name" value="TRANSPOSASE INSI FOR INSERTION SEQUENCE ELEMENT IS30A-RELATED"/>
    <property type="match status" value="1"/>
</dbReference>
<proteinExistence type="predicted"/>
<dbReference type="GO" id="GO:0003676">
    <property type="term" value="F:nucleic acid binding"/>
    <property type="evidence" value="ECO:0007669"/>
    <property type="project" value="InterPro"/>
</dbReference>
<dbReference type="AlphaFoldDB" id="A0A2H9T9U5"/>